<evidence type="ECO:0000256" key="9">
    <source>
        <dbReference type="ARBA" id="ARBA00022989"/>
    </source>
</evidence>
<keyword evidence="12" id="KW-0325">Glycoprotein</keyword>
<evidence type="ECO:0000256" key="10">
    <source>
        <dbReference type="ARBA" id="ARBA00023065"/>
    </source>
</evidence>
<feature type="compositionally biased region" description="Low complexity" evidence="14">
    <location>
        <begin position="519"/>
        <end position="528"/>
    </location>
</feature>
<keyword evidence="11 15" id="KW-0472">Membrane</keyword>
<dbReference type="STRING" id="7238.B4I6L8"/>
<feature type="transmembrane region" description="Helical" evidence="15">
    <location>
        <begin position="228"/>
        <end position="249"/>
    </location>
</feature>
<evidence type="ECO:0000256" key="5">
    <source>
        <dbReference type="ARBA" id="ARBA00022692"/>
    </source>
</evidence>
<keyword evidence="3" id="KW-1003">Cell membrane</keyword>
<dbReference type="Gene3D" id="1.10.287.70">
    <property type="match status" value="1"/>
</dbReference>
<keyword evidence="8" id="KW-0630">Potassium</keyword>
<keyword evidence="13" id="KW-0407">Ion channel</keyword>
<dbReference type="FunFam" id="1.10.287.70:FF:000002">
    <property type="entry name" value="Potassium voltage-gated channel subfamily a member"/>
    <property type="match status" value="1"/>
</dbReference>
<feature type="domain" description="BTB" evidence="16">
    <location>
        <begin position="97"/>
        <end position="197"/>
    </location>
</feature>
<dbReference type="GO" id="GO:0051260">
    <property type="term" value="P:protein homooligomerization"/>
    <property type="evidence" value="ECO:0007669"/>
    <property type="project" value="InterPro"/>
</dbReference>
<feature type="transmembrane region" description="Helical" evidence="15">
    <location>
        <begin position="279"/>
        <end position="299"/>
    </location>
</feature>
<dbReference type="Proteomes" id="UP000001292">
    <property type="component" value="Unassembled WGS sequence"/>
</dbReference>
<dbReference type="InterPro" id="IPR003968">
    <property type="entry name" value="K_chnl_volt-dep_Kv"/>
</dbReference>
<feature type="region of interest" description="Disordered" evidence="14">
    <location>
        <begin position="515"/>
        <end position="548"/>
    </location>
</feature>
<feature type="transmembrane region" description="Helical" evidence="15">
    <location>
        <begin position="457"/>
        <end position="478"/>
    </location>
</feature>
<gene>
    <name evidence="17" type="primary">Dsec\GM22843</name>
    <name evidence="17" type="ORF">Dsec_GM22843</name>
</gene>
<dbReference type="HOGENOM" id="CLU_011722_4_0_1"/>
<proteinExistence type="predicted"/>
<dbReference type="Gene3D" id="1.20.120.350">
    <property type="entry name" value="Voltage-gated potassium channels. Chain C"/>
    <property type="match status" value="1"/>
</dbReference>
<dbReference type="PRINTS" id="PR00169">
    <property type="entry name" value="KCHANNEL"/>
</dbReference>
<sequence>MAAVAGLYGLGEDRQHRKKQQQQQQHQKEQLEQKEEQKKIAERKLQLREQQLQRNSLDGYGSLPKLSSQDEEGGAGHGFGGGPQHFEPIPHDHDFCERVVINVSGLRFETQLRTLNQFPDTLLGDPARRLRYFDPLRNEYFFDRSRPSFDAILYYYQSGGRLRRPVNVPLDVFSEEIKFYELGDQAINKFREDEGFIKEEERPLPDNEKQRKVWLLFEYPESSQAARVVAIISVFVILLSIVIFCLETLPEFKHYKVFNTTTNGTKIEEDEVPDITDPFFLIETLCIIWFTFELTVRFLACPNKLNFCRDVMNVIDIIAIIPYFITLATVVAEEEDTLNLPKAPVSPQDKSSNQAMSLAILRVIRLVRVFRIFKLSRHSKGLQILGRTLKASMRELGLLIFFLFIGVVLFSSAVYFAEAGSENSFFKSIPDAFWWAVVTMTTVGYGDMTPVGVWGKIVGSLCAIAGVLTIALPVPVIVSNFNYFYHRETDQEEMQSQNFNHVTSCPYLPGTLGQHMKKSSLSESSSDMMDLDDGIESTPGLTETHPGRSAVAPFLGAQQQQQQPVASSLSMSIDKQLQHPLQQLTQTQLYQQQQQQQQQNGFKQQQQQTQQQLQQQQSHTINASAAATTSGSSSSGLTMRHNNALAVSIETDV</sequence>
<dbReference type="GO" id="GO:0005251">
    <property type="term" value="F:delayed rectifier potassium channel activity"/>
    <property type="evidence" value="ECO:0007669"/>
    <property type="project" value="TreeGrafter"/>
</dbReference>
<dbReference type="SUPFAM" id="SSF81324">
    <property type="entry name" value="Voltage-gated potassium channels"/>
    <property type="match status" value="1"/>
</dbReference>
<feature type="region of interest" description="Disordered" evidence="14">
    <location>
        <begin position="1"/>
        <end position="87"/>
    </location>
</feature>
<dbReference type="AlphaFoldDB" id="B4I6L8"/>
<dbReference type="Pfam" id="PF00520">
    <property type="entry name" value="Ion_trans"/>
    <property type="match status" value="1"/>
</dbReference>
<keyword evidence="7" id="KW-0851">Voltage-gated channel</keyword>
<dbReference type="PhylomeDB" id="B4I6L8"/>
<evidence type="ECO:0000313" key="18">
    <source>
        <dbReference type="Proteomes" id="UP000001292"/>
    </source>
</evidence>
<dbReference type="InterPro" id="IPR003131">
    <property type="entry name" value="T1-type_BTB"/>
</dbReference>
<dbReference type="InterPro" id="IPR028325">
    <property type="entry name" value="VG_K_chnl"/>
</dbReference>
<evidence type="ECO:0000256" key="1">
    <source>
        <dbReference type="ARBA" id="ARBA00004651"/>
    </source>
</evidence>
<dbReference type="FunFam" id="3.30.710.10:FF:000007">
    <property type="entry name" value="Potassium voltage-gated channel subfamily A member 2"/>
    <property type="match status" value="1"/>
</dbReference>
<feature type="transmembrane region" description="Helical" evidence="15">
    <location>
        <begin position="396"/>
        <end position="417"/>
    </location>
</feature>
<evidence type="ECO:0000256" key="8">
    <source>
        <dbReference type="ARBA" id="ARBA00022958"/>
    </source>
</evidence>
<evidence type="ECO:0000256" key="4">
    <source>
        <dbReference type="ARBA" id="ARBA00022538"/>
    </source>
</evidence>
<dbReference type="InterPro" id="IPR011333">
    <property type="entry name" value="SKP1/BTB/POZ_sf"/>
</dbReference>
<feature type="compositionally biased region" description="Basic and acidic residues" evidence="14">
    <location>
        <begin position="26"/>
        <end position="47"/>
    </location>
</feature>
<keyword evidence="4" id="KW-0633">Potassium transport</keyword>
<dbReference type="InterPro" id="IPR027359">
    <property type="entry name" value="Volt_channel_dom_sf"/>
</dbReference>
<dbReference type="OMA" id="RNDEDDM"/>
<evidence type="ECO:0000259" key="16">
    <source>
        <dbReference type="SMART" id="SM00225"/>
    </source>
</evidence>
<evidence type="ECO:0000313" key="17">
    <source>
        <dbReference type="EMBL" id="EDW55966.1"/>
    </source>
</evidence>
<evidence type="ECO:0000256" key="15">
    <source>
        <dbReference type="SAM" id="Phobius"/>
    </source>
</evidence>
<protein>
    <submittedName>
        <fullName evidence="17">GM22843</fullName>
    </submittedName>
</protein>
<dbReference type="InterPro" id="IPR000210">
    <property type="entry name" value="BTB/POZ_dom"/>
</dbReference>
<dbReference type="PRINTS" id="PR01496">
    <property type="entry name" value="SHAKERCHANEL"/>
</dbReference>
<dbReference type="GO" id="GO:0008076">
    <property type="term" value="C:voltage-gated potassium channel complex"/>
    <property type="evidence" value="ECO:0007669"/>
    <property type="project" value="InterPro"/>
</dbReference>
<keyword evidence="5 15" id="KW-0812">Transmembrane</keyword>
<dbReference type="FunFam" id="1.20.120.350:FF:000028">
    <property type="entry name" value="Potassium voltage-gated channel subfamily a member"/>
    <property type="match status" value="1"/>
</dbReference>
<evidence type="ECO:0000256" key="2">
    <source>
        <dbReference type="ARBA" id="ARBA00022448"/>
    </source>
</evidence>
<name>B4I6L8_DROSE</name>
<keyword evidence="9 15" id="KW-1133">Transmembrane helix</keyword>
<keyword evidence="6" id="KW-0631">Potassium channel</keyword>
<accession>B4I6L8</accession>
<dbReference type="InterPro" id="IPR005821">
    <property type="entry name" value="Ion_trans_dom"/>
</dbReference>
<evidence type="ECO:0000256" key="13">
    <source>
        <dbReference type="ARBA" id="ARBA00023303"/>
    </source>
</evidence>
<evidence type="ECO:0000256" key="7">
    <source>
        <dbReference type="ARBA" id="ARBA00022882"/>
    </source>
</evidence>
<evidence type="ECO:0000256" key="3">
    <source>
        <dbReference type="ARBA" id="ARBA00022475"/>
    </source>
</evidence>
<organism evidence="18">
    <name type="scientific">Drosophila sechellia</name>
    <name type="common">Fruit fly</name>
    <dbReference type="NCBI Taxonomy" id="7238"/>
    <lineage>
        <taxon>Eukaryota</taxon>
        <taxon>Metazoa</taxon>
        <taxon>Ecdysozoa</taxon>
        <taxon>Arthropoda</taxon>
        <taxon>Hexapoda</taxon>
        <taxon>Insecta</taxon>
        <taxon>Pterygota</taxon>
        <taxon>Neoptera</taxon>
        <taxon>Endopterygota</taxon>
        <taxon>Diptera</taxon>
        <taxon>Brachycera</taxon>
        <taxon>Muscomorpha</taxon>
        <taxon>Ephydroidea</taxon>
        <taxon>Drosophilidae</taxon>
        <taxon>Drosophila</taxon>
        <taxon>Sophophora</taxon>
    </lineage>
</organism>
<evidence type="ECO:0000256" key="12">
    <source>
        <dbReference type="ARBA" id="ARBA00023180"/>
    </source>
</evidence>
<keyword evidence="10" id="KW-0406">Ion transport</keyword>
<evidence type="ECO:0000256" key="11">
    <source>
        <dbReference type="ARBA" id="ARBA00023136"/>
    </source>
</evidence>
<dbReference type="Pfam" id="PF02214">
    <property type="entry name" value="BTB_2"/>
    <property type="match status" value="1"/>
</dbReference>
<reference evidence="17 18" key="1">
    <citation type="journal article" date="2007" name="Nature">
        <title>Evolution of genes and genomes on the Drosophila phylogeny.</title>
        <authorList>
            <consortium name="Drosophila 12 Genomes Consortium"/>
            <person name="Clark A.G."/>
            <person name="Eisen M.B."/>
            <person name="Smith D.R."/>
            <person name="Bergman C.M."/>
            <person name="Oliver B."/>
            <person name="Markow T.A."/>
            <person name="Kaufman T.C."/>
            <person name="Kellis M."/>
            <person name="Gelbart W."/>
            <person name="Iyer V.N."/>
            <person name="Pollard D.A."/>
            <person name="Sackton T.B."/>
            <person name="Larracuente A.M."/>
            <person name="Singh N.D."/>
            <person name="Abad J.P."/>
            <person name="Abt D.N."/>
            <person name="Adryan B."/>
            <person name="Aguade M."/>
            <person name="Akashi H."/>
            <person name="Anderson W.W."/>
            <person name="Aquadro C.F."/>
            <person name="Ardell D.H."/>
            <person name="Arguello R."/>
            <person name="Artieri C.G."/>
            <person name="Barbash D.A."/>
            <person name="Barker D."/>
            <person name="Barsanti P."/>
            <person name="Batterham P."/>
            <person name="Batzoglou S."/>
            <person name="Begun D."/>
            <person name="Bhutkar A."/>
            <person name="Blanco E."/>
            <person name="Bosak S.A."/>
            <person name="Bradley R.K."/>
            <person name="Brand A.D."/>
            <person name="Brent M.R."/>
            <person name="Brooks A.N."/>
            <person name="Brown R.H."/>
            <person name="Butlin R.K."/>
            <person name="Caggese C."/>
            <person name="Calvi B.R."/>
            <person name="Bernardo de Carvalho A."/>
            <person name="Caspi A."/>
            <person name="Castrezana S."/>
            <person name="Celniker S.E."/>
            <person name="Chang J.L."/>
            <person name="Chapple C."/>
            <person name="Chatterji S."/>
            <person name="Chinwalla A."/>
            <person name="Civetta A."/>
            <person name="Clifton S.W."/>
            <person name="Comeron J.M."/>
            <person name="Costello J.C."/>
            <person name="Coyne J.A."/>
            <person name="Daub J."/>
            <person name="David R.G."/>
            <person name="Delcher A.L."/>
            <person name="Delehaunty K."/>
            <person name="Do C.B."/>
            <person name="Ebling H."/>
            <person name="Edwards K."/>
            <person name="Eickbush T."/>
            <person name="Evans J.D."/>
            <person name="Filipski A."/>
            <person name="Findeiss S."/>
            <person name="Freyhult E."/>
            <person name="Fulton L."/>
            <person name="Fulton R."/>
            <person name="Garcia A.C."/>
            <person name="Gardiner A."/>
            <person name="Garfield D.A."/>
            <person name="Garvin B.E."/>
            <person name="Gibson G."/>
            <person name="Gilbert D."/>
            <person name="Gnerre S."/>
            <person name="Godfrey J."/>
            <person name="Good R."/>
            <person name="Gotea V."/>
            <person name="Gravely B."/>
            <person name="Greenberg A.J."/>
            <person name="Griffiths-Jones S."/>
            <person name="Gross S."/>
            <person name="Guigo R."/>
            <person name="Gustafson E.A."/>
            <person name="Haerty W."/>
            <person name="Hahn M.W."/>
            <person name="Halligan D.L."/>
            <person name="Halpern A.L."/>
            <person name="Halter G.M."/>
            <person name="Han M.V."/>
            <person name="Heger A."/>
            <person name="Hillier L."/>
            <person name="Hinrichs A.S."/>
            <person name="Holmes I."/>
            <person name="Hoskins R.A."/>
            <person name="Hubisz M.J."/>
            <person name="Hultmark D."/>
            <person name="Huntley M.A."/>
            <person name="Jaffe D.B."/>
            <person name="Jagadeeshan S."/>
            <person name="Jeck W.R."/>
            <person name="Johnson J."/>
            <person name="Jones C.D."/>
            <person name="Jordan W.C."/>
            <person name="Karpen G.H."/>
            <person name="Kataoka E."/>
            <person name="Keightley P.D."/>
            <person name="Kheradpour P."/>
            <person name="Kirkness E.F."/>
            <person name="Koerich L.B."/>
            <person name="Kristiansen K."/>
            <person name="Kudrna D."/>
            <person name="Kulathinal R.J."/>
            <person name="Kumar S."/>
            <person name="Kwok R."/>
            <person name="Lander E."/>
            <person name="Langley C.H."/>
            <person name="Lapoint R."/>
            <person name="Lazzaro B.P."/>
            <person name="Lee S.J."/>
            <person name="Levesque L."/>
            <person name="Li R."/>
            <person name="Lin C.F."/>
            <person name="Lin M.F."/>
            <person name="Lindblad-Toh K."/>
            <person name="Llopart A."/>
            <person name="Long M."/>
            <person name="Low L."/>
            <person name="Lozovsky E."/>
            <person name="Lu J."/>
            <person name="Luo M."/>
            <person name="Machado C.A."/>
            <person name="Makalowski W."/>
            <person name="Marzo M."/>
            <person name="Matsuda M."/>
            <person name="Matzkin L."/>
            <person name="McAllister B."/>
            <person name="McBride C.S."/>
            <person name="McKernan B."/>
            <person name="McKernan K."/>
            <person name="Mendez-Lago M."/>
            <person name="Minx P."/>
            <person name="Mollenhauer M.U."/>
            <person name="Montooth K."/>
            <person name="Mount S.M."/>
            <person name="Mu X."/>
            <person name="Myers E."/>
            <person name="Negre B."/>
            <person name="Newfeld S."/>
            <person name="Nielsen R."/>
            <person name="Noor M.A."/>
            <person name="O'Grady P."/>
            <person name="Pachter L."/>
            <person name="Papaceit M."/>
            <person name="Parisi M.J."/>
            <person name="Parisi M."/>
            <person name="Parts L."/>
            <person name="Pedersen J.S."/>
            <person name="Pesole G."/>
            <person name="Phillippy A.M."/>
            <person name="Ponting C.P."/>
            <person name="Pop M."/>
            <person name="Porcelli D."/>
            <person name="Powell J.R."/>
            <person name="Prohaska S."/>
            <person name="Pruitt K."/>
            <person name="Puig M."/>
            <person name="Quesneville H."/>
            <person name="Ram K.R."/>
            <person name="Rand D."/>
            <person name="Rasmussen M.D."/>
            <person name="Reed L.K."/>
            <person name="Reenan R."/>
            <person name="Reily A."/>
            <person name="Remington K.A."/>
            <person name="Rieger T.T."/>
            <person name="Ritchie M.G."/>
            <person name="Robin C."/>
            <person name="Rogers Y.H."/>
            <person name="Rohde C."/>
            <person name="Rozas J."/>
            <person name="Rubenfield M.J."/>
            <person name="Ruiz A."/>
            <person name="Russo S."/>
            <person name="Salzberg S.L."/>
            <person name="Sanchez-Gracia A."/>
            <person name="Saranga D.J."/>
            <person name="Sato H."/>
            <person name="Schaeffer S.W."/>
            <person name="Schatz M.C."/>
            <person name="Schlenke T."/>
            <person name="Schwartz R."/>
            <person name="Segarra C."/>
            <person name="Singh R.S."/>
            <person name="Sirot L."/>
            <person name="Sirota M."/>
            <person name="Sisneros N.B."/>
            <person name="Smith C.D."/>
            <person name="Smith T.F."/>
            <person name="Spieth J."/>
            <person name="Stage D.E."/>
            <person name="Stark A."/>
            <person name="Stephan W."/>
            <person name="Strausberg R.L."/>
            <person name="Strempel S."/>
            <person name="Sturgill D."/>
            <person name="Sutton G."/>
            <person name="Sutton G.G."/>
            <person name="Tao W."/>
            <person name="Teichmann S."/>
            <person name="Tobari Y.N."/>
            <person name="Tomimura Y."/>
            <person name="Tsolas J.M."/>
            <person name="Valente V.L."/>
            <person name="Venter E."/>
            <person name="Venter J.C."/>
            <person name="Vicario S."/>
            <person name="Vieira F.G."/>
            <person name="Vilella A.J."/>
            <person name="Villasante A."/>
            <person name="Walenz B."/>
            <person name="Wang J."/>
            <person name="Wasserman M."/>
            <person name="Watts T."/>
            <person name="Wilson D."/>
            <person name="Wilson R.K."/>
            <person name="Wing R.A."/>
            <person name="Wolfner M.F."/>
            <person name="Wong A."/>
            <person name="Wong G.K."/>
            <person name="Wu C.I."/>
            <person name="Wu G."/>
            <person name="Yamamoto D."/>
            <person name="Yang H.P."/>
            <person name="Yang S.P."/>
            <person name="Yorke J.A."/>
            <person name="Yoshida K."/>
            <person name="Zdobnov E."/>
            <person name="Zhang P."/>
            <person name="Zhang Y."/>
            <person name="Zimin A.V."/>
            <person name="Baldwin J."/>
            <person name="Abdouelleil A."/>
            <person name="Abdulkadir J."/>
            <person name="Abebe A."/>
            <person name="Abera B."/>
            <person name="Abreu J."/>
            <person name="Acer S.C."/>
            <person name="Aftuck L."/>
            <person name="Alexander A."/>
            <person name="An P."/>
            <person name="Anderson E."/>
            <person name="Anderson S."/>
            <person name="Arachi H."/>
            <person name="Azer M."/>
            <person name="Bachantsang P."/>
            <person name="Barry A."/>
            <person name="Bayul T."/>
            <person name="Berlin A."/>
            <person name="Bessette D."/>
            <person name="Bloom T."/>
            <person name="Blye J."/>
            <person name="Boguslavskiy L."/>
            <person name="Bonnet C."/>
            <person name="Boukhgalter B."/>
            <person name="Bourzgui I."/>
            <person name="Brown A."/>
            <person name="Cahill P."/>
            <person name="Channer S."/>
            <person name="Cheshatsang Y."/>
            <person name="Chuda L."/>
            <person name="Citroen M."/>
            <person name="Collymore A."/>
            <person name="Cooke P."/>
            <person name="Costello M."/>
            <person name="D'Aco K."/>
            <person name="Daza R."/>
            <person name="De Haan G."/>
            <person name="DeGray S."/>
            <person name="DeMaso C."/>
            <person name="Dhargay N."/>
            <person name="Dooley K."/>
            <person name="Dooley E."/>
            <person name="Doricent M."/>
            <person name="Dorje P."/>
            <person name="Dorjee K."/>
            <person name="Dupes A."/>
            <person name="Elong R."/>
            <person name="Falk J."/>
            <person name="Farina A."/>
            <person name="Faro S."/>
            <person name="Ferguson D."/>
            <person name="Fisher S."/>
            <person name="Foley C.D."/>
            <person name="Franke A."/>
            <person name="Friedrich D."/>
            <person name="Gadbois L."/>
            <person name="Gearin G."/>
            <person name="Gearin C.R."/>
            <person name="Giannoukos G."/>
            <person name="Goode T."/>
            <person name="Graham J."/>
            <person name="Grandbois E."/>
            <person name="Grewal S."/>
            <person name="Gyaltsen K."/>
            <person name="Hafez N."/>
            <person name="Hagos B."/>
            <person name="Hall J."/>
            <person name="Henson C."/>
            <person name="Hollinger A."/>
            <person name="Honan T."/>
            <person name="Huard M.D."/>
            <person name="Hughes L."/>
            <person name="Hurhula B."/>
            <person name="Husby M.E."/>
            <person name="Kamat A."/>
            <person name="Kanga B."/>
            <person name="Kashin S."/>
            <person name="Khazanovich D."/>
            <person name="Kisner P."/>
            <person name="Lance K."/>
            <person name="Lara M."/>
            <person name="Lee W."/>
            <person name="Lennon N."/>
            <person name="Letendre F."/>
            <person name="LeVine R."/>
            <person name="Lipovsky A."/>
            <person name="Liu X."/>
            <person name="Liu J."/>
            <person name="Liu S."/>
            <person name="Lokyitsang T."/>
            <person name="Lokyitsang Y."/>
            <person name="Lubonja R."/>
            <person name="Lui A."/>
            <person name="MacDonald P."/>
            <person name="Magnisalis V."/>
            <person name="Maru K."/>
            <person name="Matthews C."/>
            <person name="McCusker W."/>
            <person name="McDonough S."/>
            <person name="Mehta T."/>
            <person name="Meldrim J."/>
            <person name="Meneus L."/>
            <person name="Mihai O."/>
            <person name="Mihalev A."/>
            <person name="Mihova T."/>
            <person name="Mittelman R."/>
            <person name="Mlenga V."/>
            <person name="Montmayeur A."/>
            <person name="Mulrain L."/>
            <person name="Navidi A."/>
            <person name="Naylor J."/>
            <person name="Negash T."/>
            <person name="Nguyen T."/>
            <person name="Nguyen N."/>
            <person name="Nicol R."/>
            <person name="Norbu C."/>
            <person name="Norbu N."/>
            <person name="Novod N."/>
            <person name="O'Neill B."/>
            <person name="Osman S."/>
            <person name="Markiewicz E."/>
            <person name="Oyono O.L."/>
            <person name="Patti C."/>
            <person name="Phunkhang P."/>
            <person name="Pierre F."/>
            <person name="Priest M."/>
            <person name="Raghuraman S."/>
            <person name="Rege F."/>
            <person name="Reyes R."/>
            <person name="Rise C."/>
            <person name="Rogov P."/>
            <person name="Ross K."/>
            <person name="Ryan E."/>
            <person name="Settipalli S."/>
            <person name="Shea T."/>
            <person name="Sherpa N."/>
            <person name="Shi L."/>
            <person name="Shih D."/>
            <person name="Sparrow T."/>
            <person name="Spaulding J."/>
            <person name="Stalker J."/>
            <person name="Stange-Thomann N."/>
            <person name="Stavropoulos S."/>
            <person name="Stone C."/>
            <person name="Strader C."/>
            <person name="Tesfaye S."/>
            <person name="Thomson T."/>
            <person name="Thoulutsang Y."/>
            <person name="Thoulutsang D."/>
            <person name="Topham K."/>
            <person name="Topping I."/>
            <person name="Tsamla T."/>
            <person name="Vassiliev H."/>
            <person name="Vo A."/>
            <person name="Wangchuk T."/>
            <person name="Wangdi T."/>
            <person name="Weiand M."/>
            <person name="Wilkinson J."/>
            <person name="Wilson A."/>
            <person name="Yadav S."/>
            <person name="Young G."/>
            <person name="Yu Q."/>
            <person name="Zembek L."/>
            <person name="Zhong D."/>
            <person name="Zimmer A."/>
            <person name="Zwirko Z."/>
            <person name="Jaffe D.B."/>
            <person name="Alvarez P."/>
            <person name="Brockman W."/>
            <person name="Butler J."/>
            <person name="Chin C."/>
            <person name="Gnerre S."/>
            <person name="Grabherr M."/>
            <person name="Kleber M."/>
            <person name="Mauceli E."/>
            <person name="MacCallum I."/>
        </authorList>
    </citation>
    <scope>NUCLEOTIDE SEQUENCE [LARGE SCALE GENOMIC DNA]</scope>
    <source>
        <strain evidence="18">Rob3c / Tucson 14021-0248.25</strain>
    </source>
</reference>
<keyword evidence="2" id="KW-0813">Transport</keyword>
<dbReference type="PANTHER" id="PTHR11537:SF113">
    <property type="entry name" value="POTASSIUM VOLTAGE-GATED CHANNEL PROTEIN SHAKER"/>
    <property type="match status" value="1"/>
</dbReference>
<evidence type="ECO:0000256" key="6">
    <source>
        <dbReference type="ARBA" id="ARBA00022826"/>
    </source>
</evidence>
<dbReference type="InterPro" id="IPR003972">
    <property type="entry name" value="K_chnl_volt-dep_Kv1"/>
</dbReference>
<dbReference type="EMBL" id="CH480823">
    <property type="protein sequence ID" value="EDW55966.1"/>
    <property type="molecule type" value="Genomic_DNA"/>
</dbReference>
<dbReference type="SMART" id="SM00225">
    <property type="entry name" value="BTB"/>
    <property type="match status" value="1"/>
</dbReference>
<dbReference type="GO" id="GO:0001508">
    <property type="term" value="P:action potential"/>
    <property type="evidence" value="ECO:0007669"/>
    <property type="project" value="TreeGrafter"/>
</dbReference>
<dbReference type="GO" id="GO:0030431">
    <property type="term" value="P:sleep"/>
    <property type="evidence" value="ECO:0007669"/>
    <property type="project" value="UniProtKB-ARBA"/>
</dbReference>
<dbReference type="Gene3D" id="3.30.710.10">
    <property type="entry name" value="Potassium Channel Kv1.1, Chain A"/>
    <property type="match status" value="1"/>
</dbReference>
<dbReference type="PRINTS" id="PR01491">
    <property type="entry name" value="KVCHANNEL"/>
</dbReference>
<dbReference type="KEGG" id="dse:6614805"/>
<dbReference type="PANTHER" id="PTHR11537">
    <property type="entry name" value="VOLTAGE-GATED POTASSIUM CHANNEL"/>
    <property type="match status" value="1"/>
</dbReference>
<comment type="subcellular location">
    <subcellularLocation>
        <location evidence="1">Cell membrane</location>
        <topology evidence="1">Multi-pass membrane protein</topology>
    </subcellularLocation>
</comment>
<keyword evidence="18" id="KW-1185">Reference proteome</keyword>
<dbReference type="SUPFAM" id="SSF54695">
    <property type="entry name" value="POZ domain"/>
    <property type="match status" value="1"/>
</dbReference>
<evidence type="ECO:0000256" key="14">
    <source>
        <dbReference type="SAM" id="MobiDB-lite"/>
    </source>
</evidence>